<evidence type="ECO:0000256" key="1">
    <source>
        <dbReference type="ARBA" id="ARBA00004651"/>
    </source>
</evidence>
<feature type="transmembrane region" description="Helical" evidence="8">
    <location>
        <begin position="66"/>
        <end position="88"/>
    </location>
</feature>
<evidence type="ECO:0000256" key="2">
    <source>
        <dbReference type="ARBA" id="ARBA00010145"/>
    </source>
</evidence>
<accession>A0A9D1TED0</accession>
<dbReference type="Proteomes" id="UP000886814">
    <property type="component" value="Unassembled WGS sequence"/>
</dbReference>
<feature type="transmembrane region" description="Helical" evidence="8">
    <location>
        <begin position="253"/>
        <end position="273"/>
    </location>
</feature>
<comment type="similarity">
    <text evidence="2">Belongs to the auxin efflux carrier (TC 2.A.69) family.</text>
</comment>
<feature type="transmembrane region" description="Helical" evidence="8">
    <location>
        <begin position="219"/>
        <end position="241"/>
    </location>
</feature>
<dbReference type="InterPro" id="IPR038770">
    <property type="entry name" value="Na+/solute_symporter_sf"/>
</dbReference>
<keyword evidence="5 8" id="KW-0812">Transmembrane</keyword>
<evidence type="ECO:0000256" key="4">
    <source>
        <dbReference type="ARBA" id="ARBA00022475"/>
    </source>
</evidence>
<dbReference type="InterPro" id="IPR004776">
    <property type="entry name" value="Mem_transp_PIN-like"/>
</dbReference>
<keyword evidence="6 8" id="KW-1133">Transmembrane helix</keyword>
<keyword evidence="7 8" id="KW-0472">Membrane</keyword>
<feature type="transmembrane region" description="Helical" evidence="8">
    <location>
        <begin position="36"/>
        <end position="54"/>
    </location>
</feature>
<evidence type="ECO:0000256" key="5">
    <source>
        <dbReference type="ARBA" id="ARBA00022692"/>
    </source>
</evidence>
<dbReference type="PANTHER" id="PTHR36838">
    <property type="entry name" value="AUXIN EFFLUX CARRIER FAMILY PROTEIN"/>
    <property type="match status" value="1"/>
</dbReference>
<dbReference type="GO" id="GO:0005886">
    <property type="term" value="C:plasma membrane"/>
    <property type="evidence" value="ECO:0007669"/>
    <property type="project" value="UniProtKB-SubCell"/>
</dbReference>
<feature type="transmembrane region" description="Helical" evidence="8">
    <location>
        <begin position="156"/>
        <end position="176"/>
    </location>
</feature>
<sequence>MISILLARQLAVLFLIMGCGFLLVKLHLVRSEESRTLSVITLYLIMPCVIINAFQIDYSREIRDGFLLALLAAVLIHVILFLLCRILGKFLKFSSVEKASLIYSNAGNLIIPLVTAVLGEEWVIYASAFLCVQTIVLWTHGQSLMKESRGINWKKILSNINLIAIAVGILLFFTQLPLPSVLTDTIDTLSSTIGPVSMLVLGMLLAEVHWKKVFTGKRIYLIVLLKMVVFPGAVLVFLRFLGHTVPMAHAQTILLISLLAVITPSATTITQMAQLYDNHAPYASAINVLTTLVCILTMPLMVALYTL</sequence>
<dbReference type="PANTHER" id="PTHR36838:SF1">
    <property type="entry name" value="SLR1864 PROTEIN"/>
    <property type="match status" value="1"/>
</dbReference>
<dbReference type="EMBL" id="DXIQ01000010">
    <property type="protein sequence ID" value="HIV37740.1"/>
    <property type="molecule type" value="Genomic_DNA"/>
</dbReference>
<reference evidence="9" key="1">
    <citation type="journal article" date="2021" name="PeerJ">
        <title>Extensive microbial diversity within the chicken gut microbiome revealed by metagenomics and culture.</title>
        <authorList>
            <person name="Gilroy R."/>
            <person name="Ravi A."/>
            <person name="Getino M."/>
            <person name="Pursley I."/>
            <person name="Horton D.L."/>
            <person name="Alikhan N.F."/>
            <person name="Baker D."/>
            <person name="Gharbi K."/>
            <person name="Hall N."/>
            <person name="Watson M."/>
            <person name="Adriaenssens E.M."/>
            <person name="Foster-Nyarko E."/>
            <person name="Jarju S."/>
            <person name="Secka A."/>
            <person name="Antonio M."/>
            <person name="Oren A."/>
            <person name="Chaudhuri R.R."/>
            <person name="La Ragione R."/>
            <person name="Hildebrand F."/>
            <person name="Pallen M.J."/>
        </authorList>
    </citation>
    <scope>NUCLEOTIDE SEQUENCE</scope>
    <source>
        <strain evidence="9">CHK195-9823</strain>
    </source>
</reference>
<name>A0A9D1TED0_9FIRM</name>
<evidence type="ECO:0000313" key="9">
    <source>
        <dbReference type="EMBL" id="HIV37740.1"/>
    </source>
</evidence>
<dbReference type="Gene3D" id="1.20.1530.20">
    <property type="match status" value="1"/>
</dbReference>
<keyword evidence="4" id="KW-1003">Cell membrane</keyword>
<protein>
    <submittedName>
        <fullName evidence="9">AEC family transporter</fullName>
    </submittedName>
</protein>
<feature type="transmembrane region" description="Helical" evidence="8">
    <location>
        <begin position="285"/>
        <end position="305"/>
    </location>
</feature>
<evidence type="ECO:0000256" key="7">
    <source>
        <dbReference type="ARBA" id="ARBA00023136"/>
    </source>
</evidence>
<comment type="caution">
    <text evidence="9">The sequence shown here is derived from an EMBL/GenBank/DDBJ whole genome shotgun (WGS) entry which is preliminary data.</text>
</comment>
<keyword evidence="3" id="KW-0813">Transport</keyword>
<feature type="transmembrane region" description="Helical" evidence="8">
    <location>
        <begin position="100"/>
        <end position="118"/>
    </location>
</feature>
<dbReference type="AlphaFoldDB" id="A0A9D1TED0"/>
<comment type="subcellular location">
    <subcellularLocation>
        <location evidence="1">Cell membrane</location>
        <topology evidence="1">Multi-pass membrane protein</topology>
    </subcellularLocation>
</comment>
<feature type="transmembrane region" description="Helical" evidence="8">
    <location>
        <begin position="6"/>
        <end position="24"/>
    </location>
</feature>
<gene>
    <name evidence="9" type="ORF">H9747_01870</name>
</gene>
<dbReference type="GO" id="GO:0055085">
    <property type="term" value="P:transmembrane transport"/>
    <property type="evidence" value="ECO:0007669"/>
    <property type="project" value="InterPro"/>
</dbReference>
<feature type="transmembrane region" description="Helical" evidence="8">
    <location>
        <begin position="124"/>
        <end position="144"/>
    </location>
</feature>
<dbReference type="Pfam" id="PF03547">
    <property type="entry name" value="Mem_trans"/>
    <property type="match status" value="2"/>
</dbReference>
<feature type="transmembrane region" description="Helical" evidence="8">
    <location>
        <begin position="188"/>
        <end position="207"/>
    </location>
</feature>
<evidence type="ECO:0000256" key="6">
    <source>
        <dbReference type="ARBA" id="ARBA00022989"/>
    </source>
</evidence>
<evidence type="ECO:0000256" key="8">
    <source>
        <dbReference type="SAM" id="Phobius"/>
    </source>
</evidence>
<evidence type="ECO:0000256" key="3">
    <source>
        <dbReference type="ARBA" id="ARBA00022448"/>
    </source>
</evidence>
<proteinExistence type="inferred from homology"/>
<evidence type="ECO:0000313" key="10">
    <source>
        <dbReference type="Proteomes" id="UP000886814"/>
    </source>
</evidence>
<organism evidence="9 10">
    <name type="scientific">Candidatus Blautia stercorigallinarum</name>
    <dbReference type="NCBI Taxonomy" id="2838501"/>
    <lineage>
        <taxon>Bacteria</taxon>
        <taxon>Bacillati</taxon>
        <taxon>Bacillota</taxon>
        <taxon>Clostridia</taxon>
        <taxon>Lachnospirales</taxon>
        <taxon>Lachnospiraceae</taxon>
        <taxon>Blautia</taxon>
    </lineage>
</organism>
<reference evidence="9" key="2">
    <citation type="submission" date="2021-04" db="EMBL/GenBank/DDBJ databases">
        <authorList>
            <person name="Gilroy R."/>
        </authorList>
    </citation>
    <scope>NUCLEOTIDE SEQUENCE</scope>
    <source>
        <strain evidence="9">CHK195-9823</strain>
    </source>
</reference>